<dbReference type="InterPro" id="IPR012334">
    <property type="entry name" value="Pectin_lyas_fold"/>
</dbReference>
<evidence type="ECO:0000256" key="2">
    <source>
        <dbReference type="ARBA" id="ARBA00008834"/>
    </source>
</evidence>
<dbReference type="FunFam" id="2.160.20.10:FF:000004">
    <property type="entry name" value="Pectin lyase-like superfamily protein"/>
    <property type="match status" value="1"/>
</dbReference>
<comment type="caution">
    <text evidence="10">The sequence shown here is derived from an EMBL/GenBank/DDBJ whole genome shotgun (WGS) entry which is preliminary data.</text>
</comment>
<keyword evidence="11" id="KW-1185">Reference proteome</keyword>
<proteinExistence type="inferred from homology"/>
<dbReference type="PROSITE" id="PS00502">
    <property type="entry name" value="POLYGALACTURONASE"/>
    <property type="match status" value="1"/>
</dbReference>
<evidence type="ECO:0008006" key="12">
    <source>
        <dbReference type="Google" id="ProtNLM"/>
    </source>
</evidence>
<dbReference type="Gene3D" id="2.160.20.10">
    <property type="entry name" value="Single-stranded right-handed beta-helix, Pectin lyase-like"/>
    <property type="match status" value="1"/>
</dbReference>
<name>A0AAE1IR06_9FABA</name>
<evidence type="ECO:0000256" key="5">
    <source>
        <dbReference type="ARBA" id="ARBA00022801"/>
    </source>
</evidence>
<comment type="similarity">
    <text evidence="2 9">Belongs to the glycosyl hydrolase 28 family.</text>
</comment>
<evidence type="ECO:0000313" key="10">
    <source>
        <dbReference type="EMBL" id="KAK4254717.1"/>
    </source>
</evidence>
<dbReference type="SMART" id="SM00710">
    <property type="entry name" value="PbH1"/>
    <property type="match status" value="4"/>
</dbReference>
<evidence type="ECO:0000256" key="4">
    <source>
        <dbReference type="ARBA" id="ARBA00022525"/>
    </source>
</evidence>
<protein>
    <recommendedName>
        <fullName evidence="12">Polygalacturonase</fullName>
    </recommendedName>
</protein>
<feature type="active site" evidence="8">
    <location>
        <position position="248"/>
    </location>
</feature>
<accession>A0AAE1IR06</accession>
<dbReference type="Proteomes" id="UP001293593">
    <property type="component" value="Unassembled WGS sequence"/>
</dbReference>
<keyword evidence="5 9" id="KW-0378">Hydrolase</keyword>
<reference evidence="10" key="1">
    <citation type="submission" date="2023-10" db="EMBL/GenBank/DDBJ databases">
        <title>Chromosome-level genome of the transformable northern wattle, Acacia crassicarpa.</title>
        <authorList>
            <person name="Massaro I."/>
            <person name="Sinha N.R."/>
            <person name="Poethig S."/>
            <person name="Leichty A.R."/>
        </authorList>
    </citation>
    <scope>NUCLEOTIDE SEQUENCE</scope>
    <source>
        <strain evidence="10">Acra3RX</strain>
        <tissue evidence="10">Leaf</tissue>
    </source>
</reference>
<evidence type="ECO:0000256" key="6">
    <source>
        <dbReference type="ARBA" id="ARBA00023295"/>
    </source>
</evidence>
<sequence length="401" mass="44154">MRQTWSYLLRHDPLPVLLSLHLFFVFGIPAKTLTTFNVVSFGAHPFGEYDSTHAFLAAWSQACRSPHPASIYVPPGEFRLGHVRFRGQCRNNDISITIDGKLVPSNDFQSIDDEYWLLFEFVDGVSIHGGVLDGRGARLWDCKNFGGTCPQGATTLGFSKSKNIEIKGLTSVNSQFFHIVFNGCRKVRVKDVKVMAPENSPNTDGIHVQFSSDVTILHSEIRTGDDCVSIGPGTSDLRIEHVACGPGHGISIGSLAREMDEPGVERVTVKAVNMTGTQNGVRIKSWGRPSNGFVRRIVFQNILMLGVQNPIIIDQNYCPDNINCPRQASGVKIKDVKYKMIKGTSATQVAVKFDCSSKHPCNSLRVEDVNLTLHEEEAEAQALCKNAAGTSSSWVRPQSCF</sequence>
<dbReference type="AlphaFoldDB" id="A0AAE1IR06"/>
<evidence type="ECO:0000256" key="3">
    <source>
        <dbReference type="ARBA" id="ARBA00022512"/>
    </source>
</evidence>
<dbReference type="InterPro" id="IPR006626">
    <property type="entry name" value="PbH1"/>
</dbReference>
<dbReference type="EMBL" id="JAWXYG010000014">
    <property type="protein sequence ID" value="KAK4254717.1"/>
    <property type="molecule type" value="Genomic_DNA"/>
</dbReference>
<comment type="subcellular location">
    <subcellularLocation>
        <location evidence="1">Secreted</location>
        <location evidence="1">Cell wall</location>
    </subcellularLocation>
</comment>
<dbReference type="GO" id="GO:0004650">
    <property type="term" value="F:polygalacturonase activity"/>
    <property type="evidence" value="ECO:0007669"/>
    <property type="project" value="InterPro"/>
</dbReference>
<keyword evidence="3" id="KW-0134">Cell wall</keyword>
<keyword evidence="4" id="KW-0964">Secreted</keyword>
<evidence type="ECO:0000313" key="11">
    <source>
        <dbReference type="Proteomes" id="UP001293593"/>
    </source>
</evidence>
<keyword evidence="7" id="KW-0961">Cell wall biogenesis/degradation</keyword>
<dbReference type="SUPFAM" id="SSF51126">
    <property type="entry name" value="Pectin lyase-like"/>
    <property type="match status" value="1"/>
</dbReference>
<evidence type="ECO:0000256" key="7">
    <source>
        <dbReference type="ARBA" id="ARBA00023316"/>
    </source>
</evidence>
<dbReference type="InterPro" id="IPR000743">
    <property type="entry name" value="Glyco_hydro_28"/>
</dbReference>
<dbReference type="GO" id="GO:0071555">
    <property type="term" value="P:cell wall organization"/>
    <property type="evidence" value="ECO:0007669"/>
    <property type="project" value="UniProtKB-KW"/>
</dbReference>
<dbReference type="Pfam" id="PF00295">
    <property type="entry name" value="Glyco_hydro_28"/>
    <property type="match status" value="1"/>
</dbReference>
<dbReference type="GO" id="GO:0005975">
    <property type="term" value="P:carbohydrate metabolic process"/>
    <property type="evidence" value="ECO:0007669"/>
    <property type="project" value="InterPro"/>
</dbReference>
<gene>
    <name evidence="10" type="ORF">QN277_010057</name>
</gene>
<keyword evidence="6 9" id="KW-0326">Glycosidase</keyword>
<evidence type="ECO:0000256" key="1">
    <source>
        <dbReference type="ARBA" id="ARBA00004191"/>
    </source>
</evidence>
<evidence type="ECO:0000256" key="8">
    <source>
        <dbReference type="PROSITE-ProRule" id="PRU10052"/>
    </source>
</evidence>
<dbReference type="PANTHER" id="PTHR31375">
    <property type="match status" value="1"/>
</dbReference>
<evidence type="ECO:0000256" key="9">
    <source>
        <dbReference type="RuleBase" id="RU361169"/>
    </source>
</evidence>
<organism evidence="10 11">
    <name type="scientific">Acacia crassicarpa</name>
    <name type="common">northern wattle</name>
    <dbReference type="NCBI Taxonomy" id="499986"/>
    <lineage>
        <taxon>Eukaryota</taxon>
        <taxon>Viridiplantae</taxon>
        <taxon>Streptophyta</taxon>
        <taxon>Embryophyta</taxon>
        <taxon>Tracheophyta</taxon>
        <taxon>Spermatophyta</taxon>
        <taxon>Magnoliopsida</taxon>
        <taxon>eudicotyledons</taxon>
        <taxon>Gunneridae</taxon>
        <taxon>Pentapetalae</taxon>
        <taxon>rosids</taxon>
        <taxon>fabids</taxon>
        <taxon>Fabales</taxon>
        <taxon>Fabaceae</taxon>
        <taxon>Caesalpinioideae</taxon>
        <taxon>mimosoid clade</taxon>
        <taxon>Acacieae</taxon>
        <taxon>Acacia</taxon>
    </lineage>
</organism>
<dbReference type="InterPro" id="IPR011050">
    <property type="entry name" value="Pectin_lyase_fold/virulence"/>
</dbReference>